<dbReference type="AlphaFoldDB" id="A0A392S2X4"/>
<reference evidence="2 3" key="1">
    <citation type="journal article" date="2018" name="Front. Plant Sci.">
        <title>Red Clover (Trifolium pratense) and Zigzag Clover (T. medium) - A Picture of Genomic Similarities and Differences.</title>
        <authorList>
            <person name="Dluhosova J."/>
            <person name="Istvanek J."/>
            <person name="Nedelnik J."/>
            <person name="Repkova J."/>
        </authorList>
    </citation>
    <scope>NUCLEOTIDE SEQUENCE [LARGE SCALE GENOMIC DNA]</scope>
    <source>
        <strain evidence="3">cv. 10/8</strain>
        <tissue evidence="2">Leaf</tissue>
    </source>
</reference>
<sequence>MATSFDDTLSPLPHIKQDDEETNASSPQFSPSSDKRFWSTLRCRIDSLLDN</sequence>
<evidence type="ECO:0000313" key="3">
    <source>
        <dbReference type="Proteomes" id="UP000265520"/>
    </source>
</evidence>
<protein>
    <submittedName>
        <fullName evidence="2">Uncharacterized protein</fullName>
    </submittedName>
</protein>
<feature type="non-terminal residue" evidence="2">
    <location>
        <position position="51"/>
    </location>
</feature>
<dbReference type="Proteomes" id="UP000265520">
    <property type="component" value="Unassembled WGS sequence"/>
</dbReference>
<keyword evidence="3" id="KW-1185">Reference proteome</keyword>
<organism evidence="2 3">
    <name type="scientific">Trifolium medium</name>
    <dbReference type="NCBI Taxonomy" id="97028"/>
    <lineage>
        <taxon>Eukaryota</taxon>
        <taxon>Viridiplantae</taxon>
        <taxon>Streptophyta</taxon>
        <taxon>Embryophyta</taxon>
        <taxon>Tracheophyta</taxon>
        <taxon>Spermatophyta</taxon>
        <taxon>Magnoliopsida</taxon>
        <taxon>eudicotyledons</taxon>
        <taxon>Gunneridae</taxon>
        <taxon>Pentapetalae</taxon>
        <taxon>rosids</taxon>
        <taxon>fabids</taxon>
        <taxon>Fabales</taxon>
        <taxon>Fabaceae</taxon>
        <taxon>Papilionoideae</taxon>
        <taxon>50 kb inversion clade</taxon>
        <taxon>NPAAA clade</taxon>
        <taxon>Hologalegina</taxon>
        <taxon>IRL clade</taxon>
        <taxon>Trifolieae</taxon>
        <taxon>Trifolium</taxon>
    </lineage>
</organism>
<feature type="region of interest" description="Disordered" evidence="1">
    <location>
        <begin position="1"/>
        <end position="34"/>
    </location>
</feature>
<proteinExistence type="predicted"/>
<dbReference type="EMBL" id="LXQA010308081">
    <property type="protein sequence ID" value="MCI42727.1"/>
    <property type="molecule type" value="Genomic_DNA"/>
</dbReference>
<comment type="caution">
    <text evidence="2">The sequence shown here is derived from an EMBL/GenBank/DDBJ whole genome shotgun (WGS) entry which is preliminary data.</text>
</comment>
<accession>A0A392S2X4</accession>
<name>A0A392S2X4_9FABA</name>
<evidence type="ECO:0000256" key="1">
    <source>
        <dbReference type="SAM" id="MobiDB-lite"/>
    </source>
</evidence>
<feature type="compositionally biased region" description="Polar residues" evidence="1">
    <location>
        <begin position="23"/>
        <end position="32"/>
    </location>
</feature>
<evidence type="ECO:0000313" key="2">
    <source>
        <dbReference type="EMBL" id="MCI42727.1"/>
    </source>
</evidence>